<evidence type="ECO:0000256" key="5">
    <source>
        <dbReference type="ARBA" id="ARBA00016034"/>
    </source>
</evidence>
<dbReference type="Pfam" id="PF21974">
    <property type="entry name" value="SPN1_m3Gcap_bd"/>
    <property type="match status" value="1"/>
</dbReference>
<dbReference type="GO" id="GO:0005737">
    <property type="term" value="C:cytoplasm"/>
    <property type="evidence" value="ECO:0007669"/>
    <property type="project" value="UniProtKB-SubCell"/>
</dbReference>
<dbReference type="Gene3D" id="3.30.470.30">
    <property type="entry name" value="DNA ligase/mRNA capping enzyme"/>
    <property type="match status" value="2"/>
</dbReference>
<dbReference type="PANTHER" id="PTHR13403:SF6">
    <property type="entry name" value="SNURPORTIN-1"/>
    <property type="match status" value="1"/>
</dbReference>
<dbReference type="InterPro" id="IPR047857">
    <property type="entry name" value="Snurportin1_C"/>
</dbReference>
<comment type="subcellular location">
    <subcellularLocation>
        <location evidence="3">Cytoplasm</location>
    </subcellularLocation>
    <subcellularLocation>
        <location evidence="2">Nucleus</location>
    </subcellularLocation>
</comment>
<dbReference type="Proteomes" id="UP001417504">
    <property type="component" value="Unassembled WGS sequence"/>
</dbReference>
<keyword evidence="13" id="KW-1185">Reference proteome</keyword>
<evidence type="ECO:0000256" key="1">
    <source>
        <dbReference type="ARBA" id="ARBA00003975"/>
    </source>
</evidence>
<feature type="compositionally biased region" description="Basic and acidic residues" evidence="10">
    <location>
        <begin position="75"/>
        <end position="92"/>
    </location>
</feature>
<keyword evidence="6" id="KW-0813">Transport</keyword>
<protein>
    <recommendedName>
        <fullName evidence="5">Snurportin-1</fullName>
    </recommendedName>
</protein>
<comment type="caution">
    <text evidence="12">The sequence shown here is derived from an EMBL/GenBank/DDBJ whole genome shotgun (WGS) entry which is preliminary data.</text>
</comment>
<evidence type="ECO:0000256" key="3">
    <source>
        <dbReference type="ARBA" id="ARBA00004496"/>
    </source>
</evidence>
<gene>
    <name evidence="12" type="ORF">Sjap_023304</name>
</gene>
<keyword evidence="7" id="KW-0963">Cytoplasm</keyword>
<evidence type="ECO:0000313" key="12">
    <source>
        <dbReference type="EMBL" id="KAK9090127.1"/>
    </source>
</evidence>
<evidence type="ECO:0000256" key="4">
    <source>
        <dbReference type="ARBA" id="ARBA00007540"/>
    </source>
</evidence>
<evidence type="ECO:0000256" key="6">
    <source>
        <dbReference type="ARBA" id="ARBA00022448"/>
    </source>
</evidence>
<dbReference type="AlphaFoldDB" id="A0AAP0EEG0"/>
<dbReference type="CDD" id="cd09232">
    <property type="entry name" value="Snurportin-1_C"/>
    <property type="match status" value="1"/>
</dbReference>
<feature type="region of interest" description="Disordered" evidence="10">
    <location>
        <begin position="28"/>
        <end position="92"/>
    </location>
</feature>
<evidence type="ECO:0000313" key="13">
    <source>
        <dbReference type="Proteomes" id="UP001417504"/>
    </source>
</evidence>
<comment type="similarity">
    <text evidence="4">Belongs to the snurportin family.</text>
</comment>
<dbReference type="GO" id="GO:0003723">
    <property type="term" value="F:RNA binding"/>
    <property type="evidence" value="ECO:0007669"/>
    <property type="project" value="UniProtKB-KW"/>
</dbReference>
<feature type="compositionally biased region" description="Pro residues" evidence="10">
    <location>
        <begin position="57"/>
        <end position="66"/>
    </location>
</feature>
<sequence length="432" mass="49069">MAPHELRRPFKRAAISDQQKRRELALLRQAQSRRDSQHHARCVASSILSLHQTPETPQSPPEPLPAPESQLDAVEVERERGEEESRDFDARRASKLKGAEARQWFSRQLMLPEWMVDVPPRLTQDWYVFARPAGQRCFVVSSGGTTISRLRNGFLLHHFPSSLPSGARRKEFRFFWLNSKLEETGAFDPPSQYHRYRFSVVPIYNCDHTGLHAAYAGETPFMKDGLLFYNKHAHYQAGLTPLALVWKDESCSQYVLDTDGKGQVPAQQQVVLELQEDGKLSTSDDPPVIFGCLDQELRQKSGLQSGSLLRFSVSEVGMRYADGKLEATDMQFIGKVNRARAFADSYSKVLFQYTARHSPLKIDFLVQSLSSSGDEDDETTTETTDVEMVIIMALRTLPFSDMEPSVSTFASHHHAIAHRNSHQYCLSDLDYF</sequence>
<organism evidence="12 13">
    <name type="scientific">Stephania japonica</name>
    <dbReference type="NCBI Taxonomy" id="461633"/>
    <lineage>
        <taxon>Eukaryota</taxon>
        <taxon>Viridiplantae</taxon>
        <taxon>Streptophyta</taxon>
        <taxon>Embryophyta</taxon>
        <taxon>Tracheophyta</taxon>
        <taxon>Spermatophyta</taxon>
        <taxon>Magnoliopsida</taxon>
        <taxon>Ranunculales</taxon>
        <taxon>Menispermaceae</taxon>
        <taxon>Menispermoideae</taxon>
        <taxon>Cissampelideae</taxon>
        <taxon>Stephania</taxon>
    </lineage>
</organism>
<keyword evidence="9" id="KW-0539">Nucleus</keyword>
<proteinExistence type="inferred from homology"/>
<dbReference type="EMBL" id="JBBNAE010000010">
    <property type="protein sequence ID" value="KAK9090127.1"/>
    <property type="molecule type" value="Genomic_DNA"/>
</dbReference>
<dbReference type="SUPFAM" id="SSF56091">
    <property type="entry name" value="DNA ligase/mRNA capping enzyme, catalytic domain"/>
    <property type="match status" value="1"/>
</dbReference>
<accession>A0AAP0EEG0</accession>
<evidence type="ECO:0000256" key="9">
    <source>
        <dbReference type="ARBA" id="ARBA00023242"/>
    </source>
</evidence>
<reference evidence="12 13" key="1">
    <citation type="submission" date="2024-01" db="EMBL/GenBank/DDBJ databases">
        <title>Genome assemblies of Stephania.</title>
        <authorList>
            <person name="Yang L."/>
        </authorList>
    </citation>
    <scope>NUCLEOTIDE SEQUENCE [LARGE SCALE GENOMIC DNA]</scope>
    <source>
        <strain evidence="12">QJT</strain>
        <tissue evidence="12">Leaf</tissue>
    </source>
</reference>
<name>A0AAP0EEG0_9MAGN</name>
<evidence type="ECO:0000256" key="7">
    <source>
        <dbReference type="ARBA" id="ARBA00022490"/>
    </source>
</evidence>
<evidence type="ECO:0000259" key="11">
    <source>
        <dbReference type="Pfam" id="PF21974"/>
    </source>
</evidence>
<dbReference type="GO" id="GO:0061015">
    <property type="term" value="P:snRNA import into nucleus"/>
    <property type="evidence" value="ECO:0007669"/>
    <property type="project" value="InterPro"/>
</dbReference>
<keyword evidence="8" id="KW-0694">RNA-binding</keyword>
<dbReference type="GO" id="GO:0005634">
    <property type="term" value="C:nucleus"/>
    <property type="evidence" value="ECO:0007669"/>
    <property type="project" value="UniProtKB-SubCell"/>
</dbReference>
<dbReference type="InterPro" id="IPR017336">
    <property type="entry name" value="Snurportin-1"/>
</dbReference>
<dbReference type="PANTHER" id="PTHR13403">
    <property type="entry name" value="SNURPORTIN1 RNUT1 PROTEIN RNA, U TRANSPORTER 1"/>
    <property type="match status" value="1"/>
</dbReference>
<evidence type="ECO:0000256" key="2">
    <source>
        <dbReference type="ARBA" id="ARBA00004123"/>
    </source>
</evidence>
<evidence type="ECO:0000256" key="8">
    <source>
        <dbReference type="ARBA" id="ARBA00022884"/>
    </source>
</evidence>
<comment type="function">
    <text evidence="1">Functions as an U snRNP-specific nuclear import adapter. Involved in the trimethylguanosine (m3G)-cap-dependent nuclear import of U snRNPs. Binds specifically to the terminal m3G-cap U snRNAs.</text>
</comment>
<feature type="domain" description="Snurportin-1 m3G cap-binding" evidence="11">
    <location>
        <begin position="170"/>
        <end position="243"/>
    </location>
</feature>
<evidence type="ECO:0000256" key="10">
    <source>
        <dbReference type="SAM" id="MobiDB-lite"/>
    </source>
</evidence>